<protein>
    <submittedName>
        <fullName evidence="1">Uncharacterized protein</fullName>
    </submittedName>
</protein>
<accession>A0A382H373</accession>
<dbReference type="EMBL" id="UINC01058933">
    <property type="protein sequence ID" value="SVB81766.1"/>
    <property type="molecule type" value="Genomic_DNA"/>
</dbReference>
<sequence>MFGVLDLHDLVDFTMCGDFIWRYV</sequence>
<gene>
    <name evidence="1" type="ORF">METZ01_LOCUS234620</name>
</gene>
<organism evidence="1">
    <name type="scientific">marine metagenome</name>
    <dbReference type="NCBI Taxonomy" id="408172"/>
    <lineage>
        <taxon>unclassified sequences</taxon>
        <taxon>metagenomes</taxon>
        <taxon>ecological metagenomes</taxon>
    </lineage>
</organism>
<name>A0A382H373_9ZZZZ</name>
<dbReference type="AlphaFoldDB" id="A0A382H373"/>
<reference evidence="1" key="1">
    <citation type="submission" date="2018-05" db="EMBL/GenBank/DDBJ databases">
        <authorList>
            <person name="Lanie J.A."/>
            <person name="Ng W.-L."/>
            <person name="Kazmierczak K.M."/>
            <person name="Andrzejewski T.M."/>
            <person name="Davidsen T.M."/>
            <person name="Wayne K.J."/>
            <person name="Tettelin H."/>
            <person name="Glass J.I."/>
            <person name="Rusch D."/>
            <person name="Podicherti R."/>
            <person name="Tsui H.-C.T."/>
            <person name="Winkler M.E."/>
        </authorList>
    </citation>
    <scope>NUCLEOTIDE SEQUENCE</scope>
</reference>
<proteinExistence type="predicted"/>
<evidence type="ECO:0000313" key="1">
    <source>
        <dbReference type="EMBL" id="SVB81766.1"/>
    </source>
</evidence>